<name>A0A0A7UZ73_9SPIR</name>
<evidence type="ECO:0008006" key="3">
    <source>
        <dbReference type="Google" id="ProtNLM"/>
    </source>
</evidence>
<dbReference type="PROSITE" id="PS51257">
    <property type="entry name" value="PROKAR_LIPOPROTEIN"/>
    <property type="match status" value="1"/>
</dbReference>
<dbReference type="KEGG" id="bchi:OY14_04520"/>
<protein>
    <recommendedName>
        <fullName evidence="3">Lipoprotein</fullName>
    </recommendedName>
</protein>
<reference evidence="1 2" key="1">
    <citation type="journal article" date="2015" name="Genome Announc.">
        <title>Genome Sequence of Borrelia chilensis VA1, a South American Member of the Lyme Borreliosis Group.</title>
        <authorList>
            <person name="Huang W."/>
            <person name="Ojaimi C."/>
            <person name="Fallon J.T."/>
            <person name="Travisany D."/>
            <person name="Maass A."/>
            <person name="Ivanova L."/>
            <person name="Tomova A."/>
            <person name="Gonzalez-Acuna D."/>
            <person name="Godfrey H.P."/>
            <person name="Cabello F.C."/>
        </authorList>
    </citation>
    <scope>NUCLEOTIDE SEQUENCE [LARGE SCALE GENOMIC DNA]</scope>
    <source>
        <strain evidence="1 2">VA1</strain>
        <plasmid evidence="1">lp54</plasmid>
    </source>
</reference>
<evidence type="ECO:0000313" key="2">
    <source>
        <dbReference type="Proteomes" id="UP000030940"/>
    </source>
</evidence>
<organism evidence="1 2">
    <name type="scientific">Borreliella chilensis</name>
    <dbReference type="NCBI Taxonomy" id="1245910"/>
    <lineage>
        <taxon>Bacteria</taxon>
        <taxon>Pseudomonadati</taxon>
        <taxon>Spirochaetota</taxon>
        <taxon>Spirochaetia</taxon>
        <taxon>Spirochaetales</taxon>
        <taxon>Borreliaceae</taxon>
        <taxon>Borreliella</taxon>
    </lineage>
</organism>
<evidence type="ECO:0000313" key="1">
    <source>
        <dbReference type="EMBL" id="AJA90718.1"/>
    </source>
</evidence>
<dbReference type="HOGENOM" id="CLU_1999507_0_0_12"/>
<dbReference type="Proteomes" id="UP000030940">
    <property type="component" value="Plasmid lp54"/>
</dbReference>
<keyword evidence="2" id="KW-1185">Reference proteome</keyword>
<geneLocation type="plasmid" evidence="1 2">
    <name>lp54</name>
</geneLocation>
<keyword evidence="1" id="KW-0614">Plasmid</keyword>
<proteinExistence type="predicted"/>
<gene>
    <name evidence="1" type="ORF">OY14_04520</name>
</gene>
<dbReference type="AlphaFoldDB" id="A0A0A7UZ73"/>
<sequence length="124" mass="14215">MKKNGDLLVFFLCFLLGCSFSDSSILNAKKTNKSLLEDKKDFNKDRANLVSKLELNQKETFYLLEEDLKNHENQNDLKNFIKDLSELDAKKLNSIFLTINDPLLKILSDISKAETALSINEENN</sequence>
<accession>A0A0A7UZ73</accession>
<dbReference type="EMBL" id="CP009912">
    <property type="protein sequence ID" value="AJA90718.1"/>
    <property type="molecule type" value="Genomic_DNA"/>
</dbReference>